<dbReference type="GO" id="GO:0006508">
    <property type="term" value="P:proteolysis"/>
    <property type="evidence" value="ECO:0007669"/>
    <property type="project" value="UniProtKB-KW"/>
</dbReference>
<gene>
    <name evidence="4" type="ORF">SAMN05660453_1055</name>
</gene>
<comment type="similarity">
    <text evidence="1">Belongs to the UPF0177 family.</text>
</comment>
<dbReference type="GO" id="GO:0004175">
    <property type="term" value="F:endopeptidase activity"/>
    <property type="evidence" value="ECO:0007669"/>
    <property type="project" value="UniProtKB-ARBA"/>
</dbReference>
<accession>A0A1I1GLQ0</accession>
<dbReference type="AlphaFoldDB" id="A0A1I1GLQ0"/>
<dbReference type="STRING" id="283737.SAMN05660453_1055"/>
<keyword evidence="5" id="KW-1185">Reference proteome</keyword>
<keyword evidence="2" id="KW-0472">Membrane</keyword>
<evidence type="ECO:0000259" key="3">
    <source>
        <dbReference type="Pfam" id="PF02517"/>
    </source>
</evidence>
<dbReference type="EMBL" id="FOLI01000005">
    <property type="protein sequence ID" value="SFC10080.1"/>
    <property type="molecule type" value="Genomic_DNA"/>
</dbReference>
<feature type="transmembrane region" description="Helical" evidence="2">
    <location>
        <begin position="103"/>
        <end position="123"/>
    </location>
</feature>
<sequence>MPDLYRVKSNYLVDVCLMLLLILYVLHSDGIDILTTVYTIVLPFIFFGKDGVKALLKPINKPFFLWLISSVAALQLVDASIAWLSERLLGAQSIIGHPIEASFSGHSLYPFLVLLPLALQIIFEELLSITLTTAIYSQLPKNKIGTAVAFVTSAFAMGLLHGPTYQWHLVPILAVSISFLLFSYTWYRYQSLRASIYLHFSFDVFFLLTLYLGW</sequence>
<reference evidence="4 5" key="1">
    <citation type="submission" date="2016-10" db="EMBL/GenBank/DDBJ databases">
        <authorList>
            <person name="de Groot N.N."/>
        </authorList>
    </citation>
    <scope>NUCLEOTIDE SEQUENCE [LARGE SCALE GENOMIC DNA]</scope>
    <source>
        <strain evidence="4 5">DSM 19113</strain>
    </source>
</reference>
<feature type="transmembrane region" description="Helical" evidence="2">
    <location>
        <begin position="194"/>
        <end position="213"/>
    </location>
</feature>
<dbReference type="InterPro" id="IPR003675">
    <property type="entry name" value="Rce1/LyrA-like_dom"/>
</dbReference>
<dbReference type="GO" id="GO:0080120">
    <property type="term" value="P:CAAX-box protein maturation"/>
    <property type="evidence" value="ECO:0007669"/>
    <property type="project" value="UniProtKB-ARBA"/>
</dbReference>
<evidence type="ECO:0000256" key="2">
    <source>
        <dbReference type="SAM" id="Phobius"/>
    </source>
</evidence>
<name>A0A1I1GLQ0_9LACO</name>
<dbReference type="RefSeq" id="WP_159427790.1">
    <property type="nucleotide sequence ID" value="NZ_FOLI01000005.1"/>
</dbReference>
<dbReference type="Pfam" id="PF02517">
    <property type="entry name" value="Rce1-like"/>
    <property type="match status" value="1"/>
</dbReference>
<feature type="transmembrane region" description="Helical" evidence="2">
    <location>
        <begin position="33"/>
        <end position="52"/>
    </location>
</feature>
<keyword evidence="2" id="KW-0812">Transmembrane</keyword>
<evidence type="ECO:0000313" key="4">
    <source>
        <dbReference type="EMBL" id="SFC10080.1"/>
    </source>
</evidence>
<evidence type="ECO:0000256" key="1">
    <source>
        <dbReference type="ARBA" id="ARBA00009067"/>
    </source>
</evidence>
<keyword evidence="2" id="KW-1133">Transmembrane helix</keyword>
<protein>
    <submittedName>
        <fullName evidence="4">CAAX protease self-immunity</fullName>
    </submittedName>
</protein>
<feature type="transmembrane region" description="Helical" evidence="2">
    <location>
        <begin position="9"/>
        <end position="27"/>
    </location>
</feature>
<feature type="domain" description="CAAX prenyl protease 2/Lysostaphin resistance protein A-like" evidence="3">
    <location>
        <begin position="110"/>
        <end position="204"/>
    </location>
</feature>
<organism evidence="4 5">
    <name type="scientific">Fructobacillus durionis</name>
    <dbReference type="NCBI Taxonomy" id="283737"/>
    <lineage>
        <taxon>Bacteria</taxon>
        <taxon>Bacillati</taxon>
        <taxon>Bacillota</taxon>
        <taxon>Bacilli</taxon>
        <taxon>Lactobacillales</taxon>
        <taxon>Lactobacillaceae</taxon>
        <taxon>Fructobacillus</taxon>
    </lineage>
</organism>
<feature type="transmembrane region" description="Helical" evidence="2">
    <location>
        <begin position="167"/>
        <end position="187"/>
    </location>
</feature>
<dbReference type="OrthoDB" id="2153421at2"/>
<dbReference type="Proteomes" id="UP000199376">
    <property type="component" value="Unassembled WGS sequence"/>
</dbReference>
<feature type="transmembrane region" description="Helical" evidence="2">
    <location>
        <begin position="64"/>
        <end position="83"/>
    </location>
</feature>
<feature type="transmembrane region" description="Helical" evidence="2">
    <location>
        <begin position="144"/>
        <end position="161"/>
    </location>
</feature>
<keyword evidence="4" id="KW-0378">Hydrolase</keyword>
<keyword evidence="4" id="KW-0645">Protease</keyword>
<evidence type="ECO:0000313" key="5">
    <source>
        <dbReference type="Proteomes" id="UP000199376"/>
    </source>
</evidence>
<proteinExistence type="inferred from homology"/>